<feature type="transmembrane region" description="Helical" evidence="6">
    <location>
        <begin position="147"/>
        <end position="171"/>
    </location>
</feature>
<proteinExistence type="predicted"/>
<evidence type="ECO:0000256" key="4">
    <source>
        <dbReference type="ARBA" id="ARBA00023125"/>
    </source>
</evidence>
<dbReference type="SMART" id="SM00530">
    <property type="entry name" value="HTH_XRE"/>
    <property type="match status" value="1"/>
</dbReference>
<gene>
    <name evidence="8" type="ORF">GJR95_37020</name>
</gene>
<evidence type="ECO:0000256" key="5">
    <source>
        <dbReference type="ARBA" id="ARBA00023136"/>
    </source>
</evidence>
<accession>A0A6P1W8B9</accession>
<reference evidence="8 9" key="1">
    <citation type="submission" date="2019-11" db="EMBL/GenBank/DDBJ databases">
        <title>Spirosoma endbachense sp. nov., isolated from a natural salt meadow.</title>
        <authorList>
            <person name="Rojas J."/>
            <person name="Ambika Manirajan B."/>
            <person name="Ratering S."/>
            <person name="Suarez C."/>
            <person name="Geissler-Plaum R."/>
            <person name="Schnell S."/>
        </authorList>
    </citation>
    <scope>NUCLEOTIDE SEQUENCE [LARGE SCALE GENOMIC DNA]</scope>
    <source>
        <strain evidence="8 9">I-24</strain>
    </source>
</reference>
<evidence type="ECO:0000256" key="6">
    <source>
        <dbReference type="SAM" id="Phobius"/>
    </source>
</evidence>
<keyword evidence="3 6" id="KW-1133">Transmembrane helix</keyword>
<comment type="subcellular location">
    <subcellularLocation>
        <location evidence="1">Membrane</location>
        <topology evidence="1">Multi-pass membrane protein</topology>
    </subcellularLocation>
</comment>
<keyword evidence="5 6" id="KW-0472">Membrane</keyword>
<evidence type="ECO:0000313" key="8">
    <source>
        <dbReference type="EMBL" id="QHW00288.1"/>
    </source>
</evidence>
<dbReference type="CDD" id="cd00093">
    <property type="entry name" value="HTH_XRE"/>
    <property type="match status" value="1"/>
</dbReference>
<dbReference type="Pfam" id="PF01381">
    <property type="entry name" value="HTH_3"/>
    <property type="match status" value="1"/>
</dbReference>
<dbReference type="InterPro" id="IPR010982">
    <property type="entry name" value="Lambda_DNA-bd_dom_sf"/>
</dbReference>
<dbReference type="KEGG" id="senf:GJR95_37020"/>
<dbReference type="AlphaFoldDB" id="A0A6P1W8B9"/>
<dbReference type="PROSITE" id="PS50943">
    <property type="entry name" value="HTH_CROC1"/>
    <property type="match status" value="1"/>
</dbReference>
<feature type="transmembrane region" description="Helical" evidence="6">
    <location>
        <begin position="84"/>
        <end position="103"/>
    </location>
</feature>
<evidence type="ECO:0000259" key="7">
    <source>
        <dbReference type="PROSITE" id="PS50943"/>
    </source>
</evidence>
<keyword evidence="2 6" id="KW-0812">Transmembrane</keyword>
<keyword evidence="4" id="KW-0238">DNA-binding</keyword>
<sequence length="191" mass="21853">MSKGLLAEKIESLRKSKGITQESLADQSSINLRTLQRIEAGQTEPRGNTLRLIAQALGTPLDELLDFIKQADPAFLQLMNLATLSFWVIPLGNLVLPLILWMMKRDKVQGVYELGRRIINFQITWCFITYGFLFIWIVSLFGKSSYILSPFVFLPIILTLYLANSMIILIANWQIKRGRETVYSISFPIIR</sequence>
<dbReference type="InterPro" id="IPR001387">
    <property type="entry name" value="Cro/C1-type_HTH"/>
</dbReference>
<dbReference type="EMBL" id="CP045997">
    <property type="protein sequence ID" value="QHW00288.1"/>
    <property type="molecule type" value="Genomic_DNA"/>
</dbReference>
<dbReference type="RefSeq" id="WP_162390678.1">
    <property type="nucleotide sequence ID" value="NZ_CP045997.1"/>
</dbReference>
<dbReference type="PANTHER" id="PTHR46558">
    <property type="entry name" value="TRACRIPTIONAL REGULATORY PROTEIN-RELATED-RELATED"/>
    <property type="match status" value="1"/>
</dbReference>
<evidence type="ECO:0000313" key="9">
    <source>
        <dbReference type="Proteomes" id="UP000464577"/>
    </source>
</evidence>
<evidence type="ECO:0000256" key="3">
    <source>
        <dbReference type="ARBA" id="ARBA00022989"/>
    </source>
</evidence>
<dbReference type="Gene3D" id="1.10.260.40">
    <property type="entry name" value="lambda repressor-like DNA-binding domains"/>
    <property type="match status" value="1"/>
</dbReference>
<organism evidence="8 9">
    <name type="scientific">Spirosoma endbachense</name>
    <dbReference type="NCBI Taxonomy" id="2666025"/>
    <lineage>
        <taxon>Bacteria</taxon>
        <taxon>Pseudomonadati</taxon>
        <taxon>Bacteroidota</taxon>
        <taxon>Cytophagia</taxon>
        <taxon>Cytophagales</taxon>
        <taxon>Cytophagaceae</taxon>
        <taxon>Spirosoma</taxon>
    </lineage>
</organism>
<dbReference type="SUPFAM" id="SSF47413">
    <property type="entry name" value="lambda repressor-like DNA-binding domains"/>
    <property type="match status" value="1"/>
</dbReference>
<dbReference type="GO" id="GO:0003677">
    <property type="term" value="F:DNA binding"/>
    <property type="evidence" value="ECO:0007669"/>
    <property type="project" value="UniProtKB-KW"/>
</dbReference>
<dbReference type="PANTHER" id="PTHR46558:SF4">
    <property type="entry name" value="DNA-BIDING PHAGE PROTEIN"/>
    <property type="match status" value="1"/>
</dbReference>
<evidence type="ECO:0000256" key="1">
    <source>
        <dbReference type="ARBA" id="ARBA00004141"/>
    </source>
</evidence>
<feature type="transmembrane region" description="Helical" evidence="6">
    <location>
        <begin position="123"/>
        <end position="141"/>
    </location>
</feature>
<dbReference type="Pfam" id="PF09685">
    <property type="entry name" value="MamF_MmsF"/>
    <property type="match status" value="1"/>
</dbReference>
<dbReference type="InterPro" id="IPR019109">
    <property type="entry name" value="MamF_MmsF"/>
</dbReference>
<evidence type="ECO:0000256" key="2">
    <source>
        <dbReference type="ARBA" id="ARBA00022692"/>
    </source>
</evidence>
<keyword evidence="9" id="KW-1185">Reference proteome</keyword>
<dbReference type="Proteomes" id="UP000464577">
    <property type="component" value="Chromosome"/>
</dbReference>
<protein>
    <submittedName>
        <fullName evidence="8">DUF4870 domain-containing protein</fullName>
    </submittedName>
</protein>
<feature type="domain" description="HTH cro/C1-type" evidence="7">
    <location>
        <begin position="10"/>
        <end position="64"/>
    </location>
</feature>
<name>A0A6P1W8B9_9BACT</name>